<name>A0A6J2U1B7_DROLE</name>
<evidence type="ECO:0000313" key="1">
    <source>
        <dbReference type="Proteomes" id="UP000504634"/>
    </source>
</evidence>
<organism evidence="1 2">
    <name type="scientific">Drosophila lebanonensis</name>
    <name type="common">Fruit fly</name>
    <name type="synonym">Scaptodrosophila lebanonensis</name>
    <dbReference type="NCBI Taxonomy" id="7225"/>
    <lineage>
        <taxon>Eukaryota</taxon>
        <taxon>Metazoa</taxon>
        <taxon>Ecdysozoa</taxon>
        <taxon>Arthropoda</taxon>
        <taxon>Hexapoda</taxon>
        <taxon>Insecta</taxon>
        <taxon>Pterygota</taxon>
        <taxon>Neoptera</taxon>
        <taxon>Endopterygota</taxon>
        <taxon>Diptera</taxon>
        <taxon>Brachycera</taxon>
        <taxon>Muscomorpha</taxon>
        <taxon>Ephydroidea</taxon>
        <taxon>Drosophilidae</taxon>
        <taxon>Scaptodrosophila</taxon>
    </lineage>
</organism>
<dbReference type="OrthoDB" id="7862001at2759"/>
<reference evidence="2" key="1">
    <citation type="submission" date="2025-08" db="UniProtKB">
        <authorList>
            <consortium name="RefSeq"/>
        </authorList>
    </citation>
    <scope>IDENTIFICATION</scope>
    <source>
        <strain evidence="2">11010-0011.00</strain>
        <tissue evidence="2">Whole body</tissue>
    </source>
</reference>
<evidence type="ECO:0000313" key="2">
    <source>
        <dbReference type="RefSeq" id="XP_030382149.1"/>
    </source>
</evidence>
<protein>
    <submittedName>
        <fullName evidence="2">Uncharacterized protein LOC115629750</fullName>
    </submittedName>
</protein>
<accession>A0A6J2U1B7</accession>
<gene>
    <name evidence="2" type="primary">LOC115629750</name>
</gene>
<dbReference type="RefSeq" id="XP_030382149.1">
    <property type="nucleotide sequence ID" value="XM_030526289.1"/>
</dbReference>
<keyword evidence="1" id="KW-1185">Reference proteome</keyword>
<proteinExistence type="predicted"/>
<dbReference type="Proteomes" id="UP000504634">
    <property type="component" value="Unplaced"/>
</dbReference>
<dbReference type="AlphaFoldDB" id="A0A6J2U1B7"/>
<dbReference type="GeneID" id="115629750"/>
<sequence>MTDDTNSRKLKFTGSCKLSNAALAEIYHLTEEELSDEELASVGLERNSLIDDYRHLHEMWLLSQKAQAKPEPAKLKKSYDLIWVNQLIHRFMELNGSRGEAMDIVVNSLTKFHKKRDNTQN</sequence>